<organism evidence="1 2">
    <name type="scientific">Zophobas morio</name>
    <dbReference type="NCBI Taxonomy" id="2755281"/>
    <lineage>
        <taxon>Eukaryota</taxon>
        <taxon>Metazoa</taxon>
        <taxon>Ecdysozoa</taxon>
        <taxon>Arthropoda</taxon>
        <taxon>Hexapoda</taxon>
        <taxon>Insecta</taxon>
        <taxon>Pterygota</taxon>
        <taxon>Neoptera</taxon>
        <taxon>Endopterygota</taxon>
        <taxon>Coleoptera</taxon>
        <taxon>Polyphaga</taxon>
        <taxon>Cucujiformia</taxon>
        <taxon>Tenebrionidae</taxon>
        <taxon>Zophobas</taxon>
    </lineage>
</organism>
<dbReference type="GO" id="GO:0051959">
    <property type="term" value="F:dynein light intermediate chain binding"/>
    <property type="evidence" value="ECO:0007669"/>
    <property type="project" value="InterPro"/>
</dbReference>
<gene>
    <name evidence="1" type="ORF">Zmor_020961</name>
</gene>
<dbReference type="GO" id="GO:0045505">
    <property type="term" value="F:dynein intermediate chain binding"/>
    <property type="evidence" value="ECO:0007669"/>
    <property type="project" value="InterPro"/>
</dbReference>
<dbReference type="Proteomes" id="UP001168821">
    <property type="component" value="Unassembled WGS sequence"/>
</dbReference>
<sequence length="114" mass="13753">MRVNVRPLKQAILNTICKWGNLFKQHLYDRVINSLNELDSFIVEAIQAMQVELTEDYYHSLIKVMGYLFKVKERQLETDNMFEPLKEIMDLLFEYGMEFPEEIHVQLQEIPDRW</sequence>
<dbReference type="GO" id="GO:0007018">
    <property type="term" value="P:microtubule-based movement"/>
    <property type="evidence" value="ECO:0007669"/>
    <property type="project" value="InterPro"/>
</dbReference>
<evidence type="ECO:0000313" key="2">
    <source>
        <dbReference type="Proteomes" id="UP001168821"/>
    </source>
</evidence>
<name>A0AA38MAK9_9CUCU</name>
<protein>
    <submittedName>
        <fullName evidence="1">Uncharacterized protein</fullName>
    </submittedName>
</protein>
<dbReference type="AlphaFoldDB" id="A0AA38MAK9"/>
<comment type="caution">
    <text evidence="1">The sequence shown here is derived from an EMBL/GenBank/DDBJ whole genome shotgun (WGS) entry which is preliminary data.</text>
</comment>
<dbReference type="InterPro" id="IPR026983">
    <property type="entry name" value="DHC"/>
</dbReference>
<keyword evidence="2" id="KW-1185">Reference proteome</keyword>
<proteinExistence type="predicted"/>
<dbReference type="GO" id="GO:0005858">
    <property type="term" value="C:axonemal dynein complex"/>
    <property type="evidence" value="ECO:0007669"/>
    <property type="project" value="TreeGrafter"/>
</dbReference>
<evidence type="ECO:0000313" key="1">
    <source>
        <dbReference type="EMBL" id="KAJ3649206.1"/>
    </source>
</evidence>
<dbReference type="EMBL" id="JALNTZ010000006">
    <property type="protein sequence ID" value="KAJ3649206.1"/>
    <property type="molecule type" value="Genomic_DNA"/>
</dbReference>
<dbReference type="PANTHER" id="PTHR46532:SF11">
    <property type="entry name" value="DYNEIN AXONEMAL HEAVY CHAIN 12"/>
    <property type="match status" value="1"/>
</dbReference>
<reference evidence="1" key="1">
    <citation type="journal article" date="2023" name="G3 (Bethesda)">
        <title>Whole genome assemblies of Zophobas morio and Tenebrio molitor.</title>
        <authorList>
            <person name="Kaur S."/>
            <person name="Stinson S.A."/>
            <person name="diCenzo G.C."/>
        </authorList>
    </citation>
    <scope>NUCLEOTIDE SEQUENCE</scope>
    <source>
        <strain evidence="1">QUZm001</strain>
    </source>
</reference>
<accession>A0AA38MAK9</accession>
<dbReference type="PANTHER" id="PTHR46532">
    <property type="entry name" value="MALE FERTILITY FACTOR KL5"/>
    <property type="match status" value="1"/>
</dbReference>